<evidence type="ECO:0000313" key="3">
    <source>
        <dbReference type="Proteomes" id="UP000094578"/>
    </source>
</evidence>
<evidence type="ECO:0000259" key="1">
    <source>
        <dbReference type="Pfam" id="PF09648"/>
    </source>
</evidence>
<dbReference type="Gene3D" id="2.40.128.690">
    <property type="entry name" value="YycH protein, domain 3-like"/>
    <property type="match status" value="1"/>
</dbReference>
<gene>
    <name evidence="2" type="ORF">PTI45_00952</name>
</gene>
<evidence type="ECO:0000313" key="2">
    <source>
        <dbReference type="EMBL" id="ODP29469.1"/>
    </source>
</evidence>
<name>A0A1E3L6S8_9BACL</name>
<feature type="domain" description="Regulatory protein YycH-like" evidence="1">
    <location>
        <begin position="86"/>
        <end position="233"/>
    </location>
</feature>
<organism evidence="2 3">
    <name type="scientific">Paenibacillus nuruki</name>
    <dbReference type="NCBI Taxonomy" id="1886670"/>
    <lineage>
        <taxon>Bacteria</taxon>
        <taxon>Bacillati</taxon>
        <taxon>Bacillota</taxon>
        <taxon>Bacilli</taxon>
        <taxon>Bacillales</taxon>
        <taxon>Paenibacillaceae</taxon>
        <taxon>Paenibacillus</taxon>
    </lineage>
</organism>
<keyword evidence="3" id="KW-1185">Reference proteome</keyword>
<comment type="caution">
    <text evidence="2">The sequence shown here is derived from an EMBL/GenBank/DDBJ whole genome shotgun (WGS) entry which is preliminary data.</text>
</comment>
<dbReference type="PATRIC" id="fig|1886670.3.peg.973"/>
<proteinExistence type="predicted"/>
<dbReference type="EMBL" id="MDER01000030">
    <property type="protein sequence ID" value="ODP29469.1"/>
    <property type="molecule type" value="Genomic_DNA"/>
</dbReference>
<dbReference type="STRING" id="1886670.PTI45_00952"/>
<dbReference type="Proteomes" id="UP000094578">
    <property type="component" value="Unassembled WGS sequence"/>
</dbReference>
<accession>A0A1E3L6S8</accession>
<reference evidence="2 3" key="1">
    <citation type="submission" date="2016-08" db="EMBL/GenBank/DDBJ databases">
        <title>Genome sequencing of Paenibacillus sp. TI45-13ar, isolated from Korean traditional nuruk.</title>
        <authorList>
            <person name="Kim S.-J."/>
        </authorList>
    </citation>
    <scope>NUCLEOTIDE SEQUENCE [LARGE SCALE GENOMIC DNA]</scope>
    <source>
        <strain evidence="2 3">TI45-13ar</strain>
    </source>
</reference>
<dbReference type="Pfam" id="PF09648">
    <property type="entry name" value="YycI"/>
    <property type="match status" value="1"/>
</dbReference>
<dbReference type="RefSeq" id="WP_069326409.1">
    <property type="nucleotide sequence ID" value="NZ_MDER01000030.1"/>
</dbReference>
<dbReference type="GO" id="GO:0016020">
    <property type="term" value="C:membrane"/>
    <property type="evidence" value="ECO:0007669"/>
    <property type="project" value="InterPro"/>
</dbReference>
<dbReference type="InterPro" id="IPR018604">
    <property type="entry name" value="YycI-like"/>
</dbReference>
<protein>
    <recommendedName>
        <fullName evidence="1">Regulatory protein YycH-like domain-containing protein</fullName>
    </recommendedName>
</protein>
<dbReference type="AlphaFoldDB" id="A0A1E3L6S8"/>
<sequence length="248" mass="28043">MDWGRAKSVLICAFLLLNVLLGYQLWVDVRDQAQSNLDFTSLSDNAQQAMEDKHIQVTAQIPRDTPILSKVIYQYTGQDVVPTPIKLKSSVDSQLIFNEDELRNQLSNEIPDIENYRYDPLVSEESIFMMHPLINSDLPLFNMNLQLYYSNQKITSYIEPQWTVSSNQDQPKQEIISASNALGTLIEKELPESSVVKDIALGFYGQTLDTTHQLAVPVWRVALDSGAFYYVQAVNGEVIVPPAAENKE</sequence>